<feature type="coiled-coil region" evidence="2">
    <location>
        <begin position="2096"/>
        <end position="2137"/>
    </location>
</feature>
<evidence type="ECO:0000313" key="5">
    <source>
        <dbReference type="Ensembl" id="ENSEEEP00000045243.2"/>
    </source>
</evidence>
<gene>
    <name evidence="5" type="primary">si:dkey-230p4.1</name>
</gene>
<feature type="coiled-coil region" evidence="2">
    <location>
        <begin position="87"/>
        <end position="173"/>
    </location>
</feature>
<feature type="compositionally biased region" description="Basic and acidic residues" evidence="3">
    <location>
        <begin position="459"/>
        <end position="475"/>
    </location>
</feature>
<dbReference type="InterPro" id="IPR055167">
    <property type="entry name" value="Rootletin-like_CC"/>
</dbReference>
<dbReference type="Pfam" id="PF15035">
    <property type="entry name" value="Rootletin"/>
    <property type="match status" value="1"/>
</dbReference>
<reference evidence="6" key="2">
    <citation type="journal article" date="2017" name="Sci. Adv.">
        <title>A tail of two voltages: Proteomic comparison of the three electric organs of the electric eel.</title>
        <authorList>
            <person name="Traeger L.L."/>
            <person name="Sabat G."/>
            <person name="Barrett-Wilt G.A."/>
            <person name="Wells G.B."/>
            <person name="Sussman M.R."/>
        </authorList>
    </citation>
    <scope>NUCLEOTIDE SEQUENCE [LARGE SCALE GENOMIC DNA]</scope>
</reference>
<feature type="region of interest" description="Disordered" evidence="3">
    <location>
        <begin position="990"/>
        <end position="1014"/>
    </location>
</feature>
<feature type="coiled-coil region" evidence="2">
    <location>
        <begin position="779"/>
        <end position="815"/>
    </location>
</feature>
<feature type="region of interest" description="Disordered" evidence="3">
    <location>
        <begin position="1370"/>
        <end position="1389"/>
    </location>
</feature>
<proteinExistence type="predicted"/>
<feature type="region of interest" description="Disordered" evidence="3">
    <location>
        <begin position="459"/>
        <end position="489"/>
    </location>
</feature>
<feature type="coiled-coil region" evidence="2">
    <location>
        <begin position="1665"/>
        <end position="1871"/>
    </location>
</feature>
<evidence type="ECO:0000313" key="6">
    <source>
        <dbReference type="Proteomes" id="UP000314983"/>
    </source>
</evidence>
<dbReference type="Ensembl" id="ENSEEET00000045747.2">
    <property type="protein sequence ID" value="ENSEEEP00000045243.2"/>
    <property type="gene ID" value="ENSEEEG00000021351.2"/>
</dbReference>
<feature type="coiled-coil region" evidence="2">
    <location>
        <begin position="8"/>
        <end position="49"/>
    </location>
</feature>
<reference evidence="5" key="4">
    <citation type="submission" date="2025-08" db="UniProtKB">
        <authorList>
            <consortium name="Ensembl"/>
        </authorList>
    </citation>
    <scope>IDENTIFICATION</scope>
</reference>
<reference evidence="5" key="5">
    <citation type="submission" date="2025-09" db="UniProtKB">
        <authorList>
            <consortium name="Ensembl"/>
        </authorList>
    </citation>
    <scope>IDENTIFICATION</scope>
</reference>
<dbReference type="Proteomes" id="UP000314983">
    <property type="component" value="Chromosome 2"/>
</dbReference>
<feature type="compositionally biased region" description="Low complexity" evidence="3">
    <location>
        <begin position="257"/>
        <end position="275"/>
    </location>
</feature>
<reference evidence="5" key="3">
    <citation type="submission" date="2020-05" db="EMBL/GenBank/DDBJ databases">
        <title>Electrophorus electricus (electric eel) genome, fEleEle1, primary haplotype.</title>
        <authorList>
            <person name="Myers G."/>
            <person name="Meyer A."/>
            <person name="Fedrigo O."/>
            <person name="Formenti G."/>
            <person name="Rhie A."/>
            <person name="Tracey A."/>
            <person name="Sims Y."/>
            <person name="Jarvis E.D."/>
        </authorList>
    </citation>
    <scope>NUCLEOTIDE SEQUENCE [LARGE SCALE GENOMIC DNA]</scope>
</reference>
<feature type="domain" description="Rootletin-like coiled-coil" evidence="4">
    <location>
        <begin position="70"/>
        <end position="242"/>
    </location>
</feature>
<feature type="coiled-coil region" evidence="2">
    <location>
        <begin position="839"/>
        <end position="930"/>
    </location>
</feature>
<dbReference type="PANTHER" id="PTHR23159:SF47">
    <property type="entry name" value="TRICHOHYALIN"/>
    <property type="match status" value="1"/>
</dbReference>
<feature type="compositionally biased region" description="Basic and acidic residues" evidence="3">
    <location>
        <begin position="993"/>
        <end position="1014"/>
    </location>
</feature>
<evidence type="ECO:0000256" key="2">
    <source>
        <dbReference type="SAM" id="Coils"/>
    </source>
</evidence>
<dbReference type="PANTHER" id="PTHR23159">
    <property type="entry name" value="CENTROSOMAL PROTEIN 2"/>
    <property type="match status" value="1"/>
</dbReference>
<evidence type="ECO:0000256" key="3">
    <source>
        <dbReference type="SAM" id="MobiDB-lite"/>
    </source>
</evidence>
<protein>
    <submittedName>
        <fullName evidence="5">Si:dkey-230p4.1</fullName>
    </submittedName>
</protein>
<evidence type="ECO:0000259" key="4">
    <source>
        <dbReference type="Pfam" id="PF15035"/>
    </source>
</evidence>
<evidence type="ECO:0000256" key="1">
    <source>
        <dbReference type="ARBA" id="ARBA00023054"/>
    </source>
</evidence>
<dbReference type="GeneTree" id="ENSGT00940000164964"/>
<feature type="coiled-coil region" evidence="2">
    <location>
        <begin position="512"/>
        <end position="546"/>
    </location>
</feature>
<feature type="coiled-coil region" evidence="2">
    <location>
        <begin position="2020"/>
        <end position="2068"/>
    </location>
</feature>
<feature type="coiled-coil region" evidence="2">
    <location>
        <begin position="670"/>
        <end position="718"/>
    </location>
</feature>
<keyword evidence="6" id="KW-1185">Reference proteome</keyword>
<keyword evidence="1 2" id="KW-0175">Coiled coil</keyword>
<dbReference type="OMA" id="DQDLRHQ"/>
<feature type="region of interest" description="Disordered" evidence="3">
    <location>
        <begin position="257"/>
        <end position="286"/>
    </location>
</feature>
<reference evidence="6" key="1">
    <citation type="journal article" date="2014" name="Science">
        <title>Nonhuman genetics. Genomic basis for the convergent evolution of electric organs.</title>
        <authorList>
            <person name="Gallant J.R."/>
            <person name="Traeger L.L."/>
            <person name="Volkening J.D."/>
            <person name="Moffett H."/>
            <person name="Chen P.H."/>
            <person name="Novina C.D."/>
            <person name="Phillips G.N.Jr."/>
            <person name="Anand R."/>
            <person name="Wells G.B."/>
            <person name="Pinch M."/>
            <person name="Guth R."/>
            <person name="Unguez G.A."/>
            <person name="Albert J.S."/>
            <person name="Zakon H.H."/>
            <person name="Samanta M.P."/>
            <person name="Sussman M.R."/>
        </authorList>
    </citation>
    <scope>NUCLEOTIDE SEQUENCE [LARGE SCALE GENOMIC DNA]</scope>
</reference>
<sequence length="2237" mass="264309">METESKFLIGWEEERAELRVELSRLKEELAESKAEKEELQSRTHALTDRLSQTVDMSLSLRLDGEQREWRRKLREGTEREGRQALLIHKLQNKLVEYRGLCGHLEQQVQTAERKRMLRDEHSDALESALIRLEEEQQRSVALVGVNTLLRSQLSQTTEANQALQGDLKKLTADWTKTVEEVGQREIDWHQEKQTLSRYVSGEHARLLLIWGGVEALRRQCHTIKTATDKDLWELRAEFSRLSSTLLSLPCLPAVSSTHASPPLSSTLTSQPLSSTHASSSTPGPMTVEDLRQEQTVHPELIAVREENSGLRYRSVQSPGTRCVIYTSSQFPFPQLHHIGIITYRVIVSLRLDGHSRNVASHVEPNDGLSSVLTIIAQAETALQWRHQELEEAEGNLRRLRVETESLEQRIKELCDEREEFQDQANQTALELKQTQRLLNSEKEIVDGLRRQLVEMETHSEELTKENKQLRFQREREDEERSESERERQRRVETELLENAQLCERESRTRLELHNLQGALERERLERERIEREATEIKDALVKTRESLVAMSSSYTLLKREAADGRDALEKTAALNESLARDKSSLNSRILQKVCVFRAHRDTELDSLQQVRLGERELQKELQALRGERDIETTALAEEKARNEELCEQHRAVCEELDNVKTDLCRIAEQEKELQRETHTHLKELRQLEETKHALERQNEELRQDREELRNLTETLQQQLCVAQDQASMLEVQCTQLNLQISTLLQAKDVLHGEIQCLHAELERDAVVRQQEKHVASEERRRCEKETEHCRAEVRRLRTESERTSEQLKIQELEQDEERGKWQQEREALNSELGQRDGEVEALKNRMEALVAQNRELSNMVDERNSELEQLQVELAGERRDLEMRLQQANEEMERWKTSTVDIQREKEELNQRVLQREEQTNAELEITRREKGHIASLLRQREIEIQKKDKDTEEFMLKVRLQEGVIEALNSQLKEKEVLERKLTALEEQGAQLKERESAKRQEEERRQQERVAEEREREVRIRGELREKEAALEQLKDQLEELLRDKKHICWMLEEKEGNLEKLQNNLTGEQKNLERIAREAKDEIERWKRRAGDAEKEKEVVNQMLADRVERERNDLSALEQEMDDLRNVLQEREEALQKRVNDIMDLKSTLELLEGIIENERKHKETLEGQLIMLGEQNSHLIKRDEERLKERNKMEDEHQEQQKVLCRELEQRDGEIENLRSKAEEILKEKDEILDRLDERDTELEKLKARLTKEQLTFEQRVKEDNEQREKWKMRIEELEKEIQRLEEREESWIRLEEEGQEREQEMRGEICRMGQELKQLRVKMAEMDGENREMQWKTVEQKERLECQAALLREREQDANRLRETLQQKEEDETKKAQQGQEDLRKLKERLTVMEQDLKDTQSLLDKEGHLRKEKEKELLSCSQKLQLANAKSAKEEEKVQDLEETSKRLMEEVEMLRGKLEERSGELERKLQLLQNHEREVKNLKIRLEEGKEENKGLRRSLSQKEGETEQFEIRLKVQSEKLRAKLEELQQEQHSLVKLETQVLELEEERDHLSSELRRKERDVELCKEETGREKQEKDIMSVSLKQKEEELKGAQEREEAVKIREGLKAGLQEMATLRELLEESHREGETLRAILQGKKGEMVRSKEKEDGTAARAETDLQARVQRIEKKNLDLQAQLLLRECELEKNVEAVTRERRMAEKREEDLRTLETIVKQKEDELARVKPKTNAMEEQRPDLIHVVAEKSKEVEKLTSRVKELEEVLKEKNQDLKNSEQVIGSLQKEKNYRQNELQEREKRFELLSKELREKEREIELIKNKMQVKERMNERVKYLEAQGVKNMEFAKEKLNEKETELEKVREIAFKEEKARVFLQKQLEDAMRNTKTLKCLLESQDKENEEKIARLERDIYHLRESEKNANKLKKKIYKQLHHHLKDVSGIGMICHTQTEMKDLLKKEDETDVLNSQMEALETDVENLQPHTDEEACIPQDDGVWELLNNRVCAVLLEKQETSRHLREKESEVYALKERTEELSRDRDRVRMALEKTELMLIHYKERLQQLDQEKTKTGRCGEEVEPSSAAEERLCAMQRAVAQLELQQRELQQRNRHLEQHIQRLKTERQHLRDTLKQVNQCMCVAGQSGSDELNSLRAHAGELAEQVHCLRLMLAASQEERTEFIDRSLMNSHRLLSLRQDLKRSLLLVTERMQPSVLQAETDRLDRSIREEELSFTLNQS</sequence>
<organism evidence="5 6">
    <name type="scientific">Electrophorus electricus</name>
    <name type="common">Electric eel</name>
    <name type="synonym">Gymnotus electricus</name>
    <dbReference type="NCBI Taxonomy" id="8005"/>
    <lineage>
        <taxon>Eukaryota</taxon>
        <taxon>Metazoa</taxon>
        <taxon>Chordata</taxon>
        <taxon>Craniata</taxon>
        <taxon>Vertebrata</taxon>
        <taxon>Euteleostomi</taxon>
        <taxon>Actinopterygii</taxon>
        <taxon>Neopterygii</taxon>
        <taxon>Teleostei</taxon>
        <taxon>Ostariophysi</taxon>
        <taxon>Gymnotiformes</taxon>
        <taxon>Gymnotoidei</taxon>
        <taxon>Gymnotidae</taxon>
        <taxon>Electrophorus</taxon>
    </lineage>
</organism>
<accession>A0A4W4H5B0</accession>
<name>A0A4W4H5B0_ELEEL</name>